<proteinExistence type="predicted"/>
<dbReference type="Proteomes" id="UP000594262">
    <property type="component" value="Unplaced"/>
</dbReference>
<keyword evidence="3" id="KW-1185">Reference proteome</keyword>
<keyword evidence="1" id="KW-0732">Signal</keyword>
<organism evidence="2 3">
    <name type="scientific">Clytia hemisphaerica</name>
    <dbReference type="NCBI Taxonomy" id="252671"/>
    <lineage>
        <taxon>Eukaryota</taxon>
        <taxon>Metazoa</taxon>
        <taxon>Cnidaria</taxon>
        <taxon>Hydrozoa</taxon>
        <taxon>Hydroidolina</taxon>
        <taxon>Leptothecata</taxon>
        <taxon>Obeliida</taxon>
        <taxon>Clytiidae</taxon>
        <taxon>Clytia</taxon>
    </lineage>
</organism>
<evidence type="ECO:0000256" key="1">
    <source>
        <dbReference type="SAM" id="SignalP"/>
    </source>
</evidence>
<protein>
    <submittedName>
        <fullName evidence="2">Uncharacterized protein</fullName>
    </submittedName>
</protein>
<evidence type="ECO:0000313" key="2">
    <source>
        <dbReference type="EnsemblMetazoa" id="CLYHEMP006834.1"/>
    </source>
</evidence>
<dbReference type="EnsemblMetazoa" id="CLYHEMT006834.1">
    <property type="protein sequence ID" value="CLYHEMP006834.1"/>
    <property type="gene ID" value="CLYHEMG006834"/>
</dbReference>
<dbReference type="AlphaFoldDB" id="A0A7M5UZA0"/>
<accession>A0A7M5UZA0</accession>
<evidence type="ECO:0000313" key="3">
    <source>
        <dbReference type="Proteomes" id="UP000594262"/>
    </source>
</evidence>
<sequence length="104" mass="12332">MKAITNTILTCIVMYTITSNITHAQDYCVEYTQKRCSVHKDVDPFTQCAQKAFSECQRAQSLLFNRWVGHCKETKIVQVERRERICHMTCIWIRYRVPELKCIK</sequence>
<name>A0A7M5UZA0_9CNID</name>
<feature type="signal peptide" evidence="1">
    <location>
        <begin position="1"/>
        <end position="24"/>
    </location>
</feature>
<reference evidence="2" key="1">
    <citation type="submission" date="2021-01" db="UniProtKB">
        <authorList>
            <consortium name="EnsemblMetazoa"/>
        </authorList>
    </citation>
    <scope>IDENTIFICATION</scope>
</reference>
<feature type="chain" id="PRO_5029752565" evidence="1">
    <location>
        <begin position="25"/>
        <end position="104"/>
    </location>
</feature>